<dbReference type="InterPro" id="IPR050458">
    <property type="entry name" value="LolB"/>
</dbReference>
<sequence length="736" mass="78795">MTNSPTGAQVRVFGIRHHGPGSTRALLRALDAFEPDTVLIEGPADADALVPLAADDQLRPPVALLGYAANDPARAAFWPLAVFSPEWQALRWAVFHDADVRFCDLPATLALAANRDADASARPDPLTALAAAAGYEDFEQWWDTVVESRNPGDEDDPVTAFDAITEAMAALREGVDLDDHTARREAHMRQVLRATIKAGALRIAVVCGAMHAPALAGRLGPAAPDARLLRGLPKVKASLTWVPWTHSRLSVASGYGAGIVSPGWYEHLFTAPDDTVARWLTRVARVLRAEDLPVSSAHVIEATRLADTLAALRDRPLPGLAEVTEATRAVLCDGDELLLDLVTRRLVVGESLGEVPDSTPTVPLEADLQARSKSLRLKRSPSEKEQNLDLRTDLDRQRSQLLHRLRLLDVDWAVPTQSTVRSTGTFRETWKLRWRPELAVAVVEAARWGTTVATAAEAVVRDRAARPDVTLAEVTGLLEQALLADLRDTVADLLGAVDTAAALDHDVAHLMAALPALVRTHRYGDVRGTDLSALDRVVDALLVRICAGLPAAVTGLDADAADALRGALDDVHAALTLRDDPASTDRWLDTLTTLAGRDDVDGLLTGRTVRLLRDVGRLDTADTTARVGRALSAGVSAAAKARWIDGFAGGSGLLLVHDRDLLALIDTWVSGLHADEFLDALPALRRTFGGFGPAERRTLGEILRDGQRATAADVALDTDRGGRALTATALILGISA</sequence>
<dbReference type="InterPro" id="IPR043737">
    <property type="entry name" value="DUF5682"/>
</dbReference>
<reference evidence="1 2" key="1">
    <citation type="submission" date="2023-11" db="EMBL/GenBank/DDBJ databases">
        <authorList>
            <person name="Val-Calvo J."/>
            <person name="Scortti M."/>
            <person name="Vazquez-Boland J."/>
        </authorList>
    </citation>
    <scope>NUCLEOTIDE SEQUENCE [LARGE SCALE GENOMIC DNA]</scope>
    <source>
        <strain evidence="1 2">DSM 46662</strain>
    </source>
</reference>
<dbReference type="Proteomes" id="UP001629744">
    <property type="component" value="Unassembled WGS sequence"/>
</dbReference>
<gene>
    <name evidence="1" type="ORF">ABEU19_003759</name>
</gene>
<evidence type="ECO:0000313" key="1">
    <source>
        <dbReference type="EMBL" id="MFM1730233.1"/>
    </source>
</evidence>
<comment type="caution">
    <text evidence="1">The sequence shown here is derived from an EMBL/GenBank/DDBJ whole genome shotgun (WGS) entry which is preliminary data.</text>
</comment>
<proteinExistence type="predicted"/>
<dbReference type="Pfam" id="PF18934">
    <property type="entry name" value="DUF5682"/>
    <property type="match status" value="1"/>
</dbReference>
<protein>
    <submittedName>
        <fullName evidence="1">DUF5682 family protein</fullName>
    </submittedName>
</protein>
<evidence type="ECO:0000313" key="2">
    <source>
        <dbReference type="Proteomes" id="UP001629744"/>
    </source>
</evidence>
<accession>A0ABW9FY81</accession>
<dbReference type="PANTHER" id="PTHR30634">
    <property type="entry name" value="OUTER MEMBRANE LOLAB LIPOPROTEIN INSERTION APPARATUS"/>
    <property type="match status" value="1"/>
</dbReference>
<organism evidence="1 2">
    <name type="scientific">Prescottella soli</name>
    <dbReference type="NCBI Taxonomy" id="1543852"/>
    <lineage>
        <taxon>Bacteria</taxon>
        <taxon>Bacillati</taxon>
        <taxon>Actinomycetota</taxon>
        <taxon>Actinomycetes</taxon>
        <taxon>Mycobacteriales</taxon>
        <taxon>Nocardiaceae</taxon>
        <taxon>Prescottella</taxon>
    </lineage>
</organism>
<keyword evidence="2" id="KW-1185">Reference proteome</keyword>
<name>A0ABW9FY81_9NOCA</name>
<dbReference type="EMBL" id="JBDLNU010000004">
    <property type="protein sequence ID" value="MFM1730233.1"/>
    <property type="molecule type" value="Genomic_DNA"/>
</dbReference>
<dbReference type="PANTHER" id="PTHR30634:SF14">
    <property type="match status" value="1"/>
</dbReference>